<reference evidence="2 3" key="1">
    <citation type="submission" date="2019-01" db="EMBL/GenBank/DDBJ databases">
        <title>Draft genome sequences of Candidatus Mycoplasma haemohominis SWG34-3 identified from a patient with pyrexia, anemia and liver dysfunction.</title>
        <authorList>
            <person name="Sekizuka T."/>
            <person name="Hattori N."/>
            <person name="Katano H."/>
            <person name="Takuma T."/>
            <person name="Ito T."/>
            <person name="Arai N."/>
            <person name="Yanai R."/>
            <person name="Ishii S."/>
            <person name="Miura Y."/>
            <person name="Tokunaga T."/>
            <person name="Watanabe H."/>
            <person name="Nomura N."/>
            <person name="Eguchi J."/>
            <person name="Arai T."/>
            <person name="Hasegawa H."/>
            <person name="Nakamaki T."/>
            <person name="Wakita T."/>
            <person name="Niki Y."/>
            <person name="Kuroda M."/>
        </authorList>
    </citation>
    <scope>NUCLEOTIDE SEQUENCE [LARGE SCALE GENOMIC DNA]</scope>
    <source>
        <strain evidence="2">SWG34-3</strain>
    </source>
</reference>
<keyword evidence="1" id="KW-0472">Membrane</keyword>
<keyword evidence="1" id="KW-0812">Transmembrane</keyword>
<keyword evidence="1" id="KW-1133">Transmembrane helix</keyword>
<sequence length="77" mass="8563">MEFYQTAIYVLGILALIIGLLLSNSGSTGGLAALSGHDLEIFKKTKDYGFVKIMRILMFMIIILIIIFTILHSKSNK</sequence>
<proteinExistence type="predicted"/>
<evidence type="ECO:0008006" key="4">
    <source>
        <dbReference type="Google" id="ProtNLM"/>
    </source>
</evidence>
<accession>A0A478FPH8</accession>
<name>A0A478FPH8_9MOLU</name>
<organism evidence="2 3">
    <name type="scientific">Candidatus Mycoplasma haematohominis</name>
    <dbReference type="NCBI Taxonomy" id="1494318"/>
    <lineage>
        <taxon>Bacteria</taxon>
        <taxon>Bacillati</taxon>
        <taxon>Mycoplasmatota</taxon>
        <taxon>Mollicutes</taxon>
        <taxon>Mycoplasmataceae</taxon>
        <taxon>Mycoplasma</taxon>
    </lineage>
</organism>
<dbReference type="Proteomes" id="UP000324831">
    <property type="component" value="Unassembled WGS sequence"/>
</dbReference>
<protein>
    <recommendedName>
        <fullName evidence="4">Preprotein translocase subunit SecG</fullName>
    </recommendedName>
</protein>
<dbReference type="EMBL" id="BIMN01000001">
    <property type="protein sequence ID" value="GCE63318.1"/>
    <property type="molecule type" value="Genomic_DNA"/>
</dbReference>
<evidence type="ECO:0000313" key="2">
    <source>
        <dbReference type="EMBL" id="GCE63318.1"/>
    </source>
</evidence>
<evidence type="ECO:0000256" key="1">
    <source>
        <dbReference type="SAM" id="Phobius"/>
    </source>
</evidence>
<dbReference type="RefSeq" id="WP_216082909.1">
    <property type="nucleotide sequence ID" value="NZ_CACTIB010000008.1"/>
</dbReference>
<evidence type="ECO:0000313" key="3">
    <source>
        <dbReference type="Proteomes" id="UP000324831"/>
    </source>
</evidence>
<dbReference type="AlphaFoldDB" id="A0A478FPH8"/>
<feature type="transmembrane region" description="Helical" evidence="1">
    <location>
        <begin position="48"/>
        <end position="71"/>
    </location>
</feature>
<gene>
    <name evidence="2" type="ORF">MHSWG343_03070</name>
</gene>
<comment type="caution">
    <text evidence="2">The sequence shown here is derived from an EMBL/GenBank/DDBJ whole genome shotgun (WGS) entry which is preliminary data.</text>
</comment>